<keyword evidence="2" id="KW-0966">Cell projection</keyword>
<organism evidence="2 3">
    <name type="scientific">Alkaliphilus metalliredigens (strain QYMF)</name>
    <dbReference type="NCBI Taxonomy" id="293826"/>
    <lineage>
        <taxon>Bacteria</taxon>
        <taxon>Bacillati</taxon>
        <taxon>Bacillota</taxon>
        <taxon>Clostridia</taxon>
        <taxon>Peptostreptococcales</taxon>
        <taxon>Natronincolaceae</taxon>
        <taxon>Alkaliphilus</taxon>
    </lineage>
</organism>
<feature type="compositionally biased region" description="Basic and acidic residues" evidence="1">
    <location>
        <begin position="115"/>
        <end position="137"/>
    </location>
</feature>
<dbReference type="STRING" id="293826.Amet_0724"/>
<sequence>MDLRNCKQCGRAFSYQGMEVCSRCASDDQSEFAKVKEYLYEHPGATVSEVSDETEVSEKSILRYLRESRIEIRESDNLYLDCERCGAGIQSGKYCDSCAGEMKRQFTAAITPKTKPKEETTTESKNRMFIAERKRQK</sequence>
<keyword evidence="2" id="KW-0282">Flagellum</keyword>
<gene>
    <name evidence="2" type="ordered locus">Amet_0724</name>
</gene>
<dbReference type="AlphaFoldDB" id="A6TL81"/>
<evidence type="ECO:0000256" key="1">
    <source>
        <dbReference type="SAM" id="MobiDB-lite"/>
    </source>
</evidence>
<evidence type="ECO:0000313" key="2">
    <source>
        <dbReference type="EMBL" id="ABR46949.1"/>
    </source>
</evidence>
<keyword evidence="3" id="KW-1185">Reference proteome</keyword>
<keyword evidence="2" id="KW-0969">Cilium</keyword>
<evidence type="ECO:0000313" key="3">
    <source>
        <dbReference type="Proteomes" id="UP000001572"/>
    </source>
</evidence>
<dbReference type="OrthoDB" id="1739831at2"/>
<dbReference type="eggNOG" id="ENOG5032TKA">
    <property type="taxonomic scope" value="Bacteria"/>
</dbReference>
<dbReference type="NCBIfam" id="TIGR03826">
    <property type="entry name" value="YvyF"/>
    <property type="match status" value="1"/>
</dbReference>
<dbReference type="InterPro" id="IPR022258">
    <property type="entry name" value="Flagellar_operon_YvyF"/>
</dbReference>
<feature type="region of interest" description="Disordered" evidence="1">
    <location>
        <begin position="112"/>
        <end position="137"/>
    </location>
</feature>
<dbReference type="RefSeq" id="WP_012061992.1">
    <property type="nucleotide sequence ID" value="NC_009633.1"/>
</dbReference>
<protein>
    <submittedName>
        <fullName evidence="2">Flagellar protein</fullName>
    </submittedName>
</protein>
<dbReference type="Proteomes" id="UP000001572">
    <property type="component" value="Chromosome"/>
</dbReference>
<dbReference type="EMBL" id="CP000724">
    <property type="protein sequence ID" value="ABR46949.1"/>
    <property type="molecule type" value="Genomic_DNA"/>
</dbReference>
<proteinExistence type="predicted"/>
<accession>A6TL81</accession>
<dbReference type="HOGENOM" id="CLU_137779_0_0_9"/>
<dbReference type="KEGG" id="amt:Amet_0724"/>
<reference evidence="3" key="1">
    <citation type="journal article" date="2016" name="Genome Announc.">
        <title>Complete genome sequence of Alkaliphilus metalliredigens strain QYMF, an alkaliphilic and metal-reducing bacterium isolated from borax-contaminated leachate ponds.</title>
        <authorList>
            <person name="Hwang C."/>
            <person name="Copeland A."/>
            <person name="Lucas S."/>
            <person name="Lapidus A."/>
            <person name="Barry K."/>
            <person name="Detter J.C."/>
            <person name="Glavina Del Rio T."/>
            <person name="Hammon N."/>
            <person name="Israni S."/>
            <person name="Dalin E."/>
            <person name="Tice H."/>
            <person name="Pitluck S."/>
            <person name="Chertkov O."/>
            <person name="Brettin T."/>
            <person name="Bruce D."/>
            <person name="Han C."/>
            <person name="Schmutz J."/>
            <person name="Larimer F."/>
            <person name="Land M.L."/>
            <person name="Hauser L."/>
            <person name="Kyrpides N."/>
            <person name="Mikhailova N."/>
            <person name="Ye Q."/>
            <person name="Zhou J."/>
            <person name="Richardson P."/>
            <person name="Fields M.W."/>
        </authorList>
    </citation>
    <scope>NUCLEOTIDE SEQUENCE [LARGE SCALE GENOMIC DNA]</scope>
    <source>
        <strain evidence="3">QYMF</strain>
    </source>
</reference>
<name>A6TL81_ALKMQ</name>